<evidence type="ECO:0000256" key="2">
    <source>
        <dbReference type="ARBA" id="ARBA00052296"/>
    </source>
</evidence>
<dbReference type="InterPro" id="IPR016300">
    <property type="entry name" value="ATPase_ArsA/GET3"/>
</dbReference>
<gene>
    <name evidence="6" type="ORF">F0U60_30145</name>
</gene>
<feature type="compositionally biased region" description="Basic and acidic residues" evidence="4">
    <location>
        <begin position="62"/>
        <end position="80"/>
    </location>
</feature>
<evidence type="ECO:0000256" key="3">
    <source>
        <dbReference type="ARBA" id="ARBA00066752"/>
    </source>
</evidence>
<keyword evidence="7" id="KW-1185">Reference proteome</keyword>
<feature type="domain" description="ArsA/GET3 Anion-transporting ATPase-like" evidence="5">
    <location>
        <begin position="364"/>
        <end position="658"/>
    </location>
</feature>
<organism evidence="6 7">
    <name type="scientific">Archangium minus</name>
    <dbReference type="NCBI Taxonomy" id="83450"/>
    <lineage>
        <taxon>Bacteria</taxon>
        <taxon>Pseudomonadati</taxon>
        <taxon>Myxococcota</taxon>
        <taxon>Myxococcia</taxon>
        <taxon>Myxococcales</taxon>
        <taxon>Cystobacterineae</taxon>
        <taxon>Archangiaceae</taxon>
        <taxon>Archangium</taxon>
    </lineage>
</organism>
<dbReference type="Proteomes" id="UP001611383">
    <property type="component" value="Chromosome"/>
</dbReference>
<dbReference type="PANTHER" id="PTHR10803:SF3">
    <property type="entry name" value="ATPASE GET3"/>
    <property type="match status" value="1"/>
</dbReference>
<reference evidence="6 7" key="1">
    <citation type="submission" date="2019-08" db="EMBL/GenBank/DDBJ databases">
        <title>Archangium and Cystobacter genomes.</title>
        <authorList>
            <person name="Chen I.-C.K."/>
            <person name="Wielgoss S."/>
        </authorList>
    </citation>
    <scope>NUCLEOTIDE SEQUENCE [LARGE SCALE GENOMIC DNA]</scope>
    <source>
        <strain evidence="6 7">Cbm 6</strain>
    </source>
</reference>
<dbReference type="RefSeq" id="WP_395804817.1">
    <property type="nucleotide sequence ID" value="NZ_CP043494.1"/>
</dbReference>
<dbReference type="CDD" id="cd02035">
    <property type="entry name" value="ArsA"/>
    <property type="match status" value="1"/>
</dbReference>
<dbReference type="PANTHER" id="PTHR10803">
    <property type="entry name" value="ARSENICAL PUMP-DRIVING ATPASE ARSENITE-TRANSLOCATING ATPASE"/>
    <property type="match status" value="1"/>
</dbReference>
<evidence type="ECO:0000256" key="1">
    <source>
        <dbReference type="ARBA" id="ARBA00011040"/>
    </source>
</evidence>
<evidence type="ECO:0000256" key="4">
    <source>
        <dbReference type="SAM" id="MobiDB-lite"/>
    </source>
</evidence>
<dbReference type="InterPro" id="IPR027417">
    <property type="entry name" value="P-loop_NTPase"/>
</dbReference>
<proteinExistence type="inferred from homology"/>
<comment type="catalytic activity">
    <reaction evidence="2">
        <text>arsenite(in) + ATP + H2O = arsenite(out) + ADP + phosphate + H(+)</text>
        <dbReference type="Rhea" id="RHEA:11348"/>
        <dbReference type="ChEBI" id="CHEBI:15377"/>
        <dbReference type="ChEBI" id="CHEBI:15378"/>
        <dbReference type="ChEBI" id="CHEBI:29242"/>
        <dbReference type="ChEBI" id="CHEBI:30616"/>
        <dbReference type="ChEBI" id="CHEBI:43474"/>
        <dbReference type="ChEBI" id="CHEBI:456216"/>
        <dbReference type="EC" id="7.3.2.7"/>
    </reaction>
</comment>
<dbReference type="Pfam" id="PF02374">
    <property type="entry name" value="ArsA_ATPase"/>
    <property type="match status" value="2"/>
</dbReference>
<protein>
    <recommendedName>
        <fullName evidence="3">arsenite-transporting ATPase</fullName>
        <ecNumber evidence="3">7.3.2.7</ecNumber>
    </recommendedName>
</protein>
<evidence type="ECO:0000313" key="6">
    <source>
        <dbReference type="EMBL" id="WNG47927.1"/>
    </source>
</evidence>
<dbReference type="InterPro" id="IPR025723">
    <property type="entry name" value="ArsA/GET3_ATPase-like"/>
</dbReference>
<evidence type="ECO:0000313" key="7">
    <source>
        <dbReference type="Proteomes" id="UP001611383"/>
    </source>
</evidence>
<accession>A0ABY9WXR8</accession>
<feature type="domain" description="ArsA/GET3 Anion-transporting ATPase-like" evidence="5">
    <location>
        <begin position="9"/>
        <end position="325"/>
    </location>
</feature>
<dbReference type="NCBIfam" id="TIGR00345">
    <property type="entry name" value="GET3_arsA_TRC40"/>
    <property type="match status" value="1"/>
</dbReference>
<feature type="region of interest" description="Disordered" evidence="4">
    <location>
        <begin position="58"/>
        <end position="84"/>
    </location>
</feature>
<name>A0ABY9WXR8_9BACT</name>
<comment type="similarity">
    <text evidence="1">Belongs to the arsA ATPase family.</text>
</comment>
<dbReference type="EC" id="7.3.2.7" evidence="3"/>
<sequence length="672" mass="72625">MSDARVLHFFGGKGGVGKTTLAAAYALRLADEAPKEKVLLVSLDPVRSLSDLLKKKLTGKPTKVEEEGEAAKEPKPETKAKGKAVKGKADGGVWAMEVEPAALAKGFLAKYVPALQKVAMKGTHLSEEDLGKLYGQATPGLEELLGLLHVLELLESGEFDRVVVDTAPTSHTLRLFDMPVGLRKFLGLVKAGAERAASGKGKKAPAATEELTFLEEFAARAEKLLATLKDPARSAFHLVALAEPVPEAQTRMYFAQLRERGIPVVEVVVNQVEDKEGCTACLGRRGLQAPHVRKYQAMDKNVPVHLVGKREVAPRGLELLKPFAKEWASGKETKSLEFAASEGPPALVRAPSMPPIAAPPLPPTRLIFFVGQGGVGKSSCAAAAAVTLTEKEGPVLLISTDPAHSLSDVLQSRLTDVETQVKGTKGLYARELDVAGWFNNLRKRWKEKAEKAFEGAPKTGNDVPLDLLLFRNLLDAAPPGIDELAAMSCLTDALVQERFKRIVVDSAPMVNSMRVVELADTAKAWFTALHGVLSKHKAKGLGELADDMAAFLKHVKRFEDALASPNESRFVVVTRGEELATARSERLVEYLKERKLQVERVLVNRVGPKADCAKCENRRKNELNAAKAIEKKIGLPVTVAPALGRHPAGLRELKAFRTAWYALSATAKTKAA</sequence>
<evidence type="ECO:0000259" key="5">
    <source>
        <dbReference type="Pfam" id="PF02374"/>
    </source>
</evidence>
<dbReference type="Gene3D" id="3.40.50.300">
    <property type="entry name" value="P-loop containing nucleotide triphosphate hydrolases"/>
    <property type="match status" value="2"/>
</dbReference>
<dbReference type="EMBL" id="CP043494">
    <property type="protein sequence ID" value="WNG47927.1"/>
    <property type="molecule type" value="Genomic_DNA"/>
</dbReference>
<dbReference type="SUPFAM" id="SSF52540">
    <property type="entry name" value="P-loop containing nucleoside triphosphate hydrolases"/>
    <property type="match status" value="2"/>
</dbReference>